<proteinExistence type="predicted"/>
<dbReference type="EMBL" id="PQXO01000747">
    <property type="protein sequence ID" value="TGO82831.1"/>
    <property type="molecule type" value="Genomic_DNA"/>
</dbReference>
<feature type="coiled-coil region" evidence="1">
    <location>
        <begin position="179"/>
        <end position="213"/>
    </location>
</feature>
<reference evidence="2 3" key="1">
    <citation type="submission" date="2017-12" db="EMBL/GenBank/DDBJ databases">
        <title>Comparative genomics of Botrytis spp.</title>
        <authorList>
            <person name="Valero-Jimenez C.A."/>
            <person name="Tapia P."/>
            <person name="Veloso J."/>
            <person name="Silva-Moreno E."/>
            <person name="Staats M."/>
            <person name="Valdes J.H."/>
            <person name="Van Kan J.A.L."/>
        </authorList>
    </citation>
    <scope>NUCLEOTIDE SEQUENCE [LARGE SCALE GENOMIC DNA]</scope>
    <source>
        <strain evidence="2 3">MUCL3349</strain>
    </source>
</reference>
<evidence type="ECO:0000313" key="2">
    <source>
        <dbReference type="EMBL" id="TGO82831.1"/>
    </source>
</evidence>
<protein>
    <submittedName>
        <fullName evidence="2">Uncharacterized protein</fullName>
    </submittedName>
</protein>
<name>A0A4Z1K9R4_9HELO</name>
<keyword evidence="3" id="KW-1185">Reference proteome</keyword>
<comment type="caution">
    <text evidence="2">The sequence shown here is derived from an EMBL/GenBank/DDBJ whole genome shotgun (WGS) entry which is preliminary data.</text>
</comment>
<feature type="coiled-coil region" evidence="1">
    <location>
        <begin position="39"/>
        <end position="99"/>
    </location>
</feature>
<dbReference type="Proteomes" id="UP000297280">
    <property type="component" value="Unassembled WGS sequence"/>
</dbReference>
<evidence type="ECO:0000313" key="3">
    <source>
        <dbReference type="Proteomes" id="UP000297280"/>
    </source>
</evidence>
<dbReference type="AlphaFoldDB" id="A0A4Z1K9R4"/>
<evidence type="ECO:0000256" key="1">
    <source>
        <dbReference type="SAM" id="Coils"/>
    </source>
</evidence>
<gene>
    <name evidence="2" type="ORF">BPOR_0749g00060</name>
</gene>
<keyword evidence="1" id="KW-0175">Coiled coil</keyword>
<sequence>MEDRGRAELAAAFSTLNLVQTRHIIPIFKAQSDEVAISLQNVKRFIQDLEEQARSSIENYQRASHKRRQILERSLRKKLANCEQALMDAKKRQKALEVKEMTNRTKDIKCGLAIQLAGGDHGHYIAGGEPILQQSPNLIISPNFNMVPKRTASEMMGSSGKAAGGPFKRIQYQEMGKMHPEFSKSIQELEQTNKEYEDNIEKNRQEIVDLKREEEVILAIQKQGMTREKALQKFIQWGMARFLEDKLEKESEGDRMRRLLAIKGRRSKMRFRARLCDAISDVKTGFVETEFGAWEKSNKRSTNVKSLSLQDREMYIHRKKRSIGKKHEIEEDEAELCEEDCDCWNIKLKDPKMNLKDSRRRKLLRVAQDRGEEFSKTLLKAGKDELEEVIKGALSEAEL</sequence>
<accession>A0A4Z1K9R4</accession>
<organism evidence="2 3">
    <name type="scientific">Botrytis porri</name>
    <dbReference type="NCBI Taxonomy" id="87229"/>
    <lineage>
        <taxon>Eukaryota</taxon>
        <taxon>Fungi</taxon>
        <taxon>Dikarya</taxon>
        <taxon>Ascomycota</taxon>
        <taxon>Pezizomycotina</taxon>
        <taxon>Leotiomycetes</taxon>
        <taxon>Helotiales</taxon>
        <taxon>Sclerotiniaceae</taxon>
        <taxon>Botrytis</taxon>
    </lineage>
</organism>